<feature type="transmembrane region" description="Helical" evidence="1">
    <location>
        <begin position="83"/>
        <end position="105"/>
    </location>
</feature>
<protein>
    <submittedName>
        <fullName evidence="2">DUF2269 family protein</fullName>
    </submittedName>
</protein>
<comment type="caution">
    <text evidence="2">The sequence shown here is derived from an EMBL/GenBank/DDBJ whole genome shotgun (WGS) entry which is preliminary data.</text>
</comment>
<proteinExistence type="predicted"/>
<name>A0ABT3KXA5_9BURK</name>
<dbReference type="Proteomes" id="UP001208935">
    <property type="component" value="Unassembled WGS sequence"/>
</dbReference>
<accession>A0ABT3KXA5</accession>
<feature type="transmembrane region" description="Helical" evidence="1">
    <location>
        <begin position="50"/>
        <end position="71"/>
    </location>
</feature>
<gene>
    <name evidence="2" type="ORF">D5039_18015</name>
</gene>
<dbReference type="InterPro" id="IPR018729">
    <property type="entry name" value="DUF2269_transmembrane"/>
</dbReference>
<keyword evidence="1" id="KW-1133">Transmembrane helix</keyword>
<reference evidence="3" key="1">
    <citation type="submission" date="2023-07" db="EMBL/GenBank/DDBJ databases">
        <title>Verminephrobacter genomes.</title>
        <authorList>
            <person name="Lund M.B."/>
        </authorList>
    </citation>
    <scope>NUCLEOTIDE SEQUENCE [LARGE SCALE GENOMIC DNA]</scope>
    <source>
        <strain evidence="3">AtM5-05</strain>
    </source>
</reference>
<keyword evidence="1" id="KW-0812">Transmembrane</keyword>
<evidence type="ECO:0000256" key="1">
    <source>
        <dbReference type="SAM" id="Phobius"/>
    </source>
</evidence>
<dbReference type="RefSeq" id="WP_265258960.1">
    <property type="nucleotide sequence ID" value="NZ_QZCV01000003.1"/>
</dbReference>
<evidence type="ECO:0000313" key="2">
    <source>
        <dbReference type="EMBL" id="MCW5322968.1"/>
    </source>
</evidence>
<feature type="transmembrane region" description="Helical" evidence="1">
    <location>
        <begin position="6"/>
        <end position="30"/>
    </location>
</feature>
<keyword evidence="3" id="KW-1185">Reference proteome</keyword>
<dbReference type="EMBL" id="QZCW01000003">
    <property type="protein sequence ID" value="MCW5322968.1"/>
    <property type="molecule type" value="Genomic_DNA"/>
</dbReference>
<keyword evidence="1" id="KW-0472">Membrane</keyword>
<dbReference type="GeneID" id="77322910"/>
<feature type="transmembrane region" description="Helical" evidence="1">
    <location>
        <begin position="135"/>
        <end position="153"/>
    </location>
</feature>
<sequence length="154" mass="17256">MEQTRWWLALHILGCVIFLGNTIVTFFWKLMADRSRDPKVLAFSQRLVTLTDKVFTAVGAALLAIGGYVHAWHLKLNTLQTPWIFWAQVCFYASAAIWVAVLVPIQHKQGKLAEAFGVSGEIPAAYWRLASRWNAMGTLATTLLIVALLLMVVK</sequence>
<dbReference type="Pfam" id="PF10027">
    <property type="entry name" value="DUF2269"/>
    <property type="match status" value="1"/>
</dbReference>
<organism evidence="2 3">
    <name type="scientific">Verminephrobacter aporrectodeae subsp. tuberculatae</name>
    <dbReference type="NCBI Taxonomy" id="1110392"/>
    <lineage>
        <taxon>Bacteria</taxon>
        <taxon>Pseudomonadati</taxon>
        <taxon>Pseudomonadota</taxon>
        <taxon>Betaproteobacteria</taxon>
        <taxon>Burkholderiales</taxon>
        <taxon>Comamonadaceae</taxon>
        <taxon>Verminephrobacter</taxon>
    </lineage>
</organism>
<evidence type="ECO:0000313" key="3">
    <source>
        <dbReference type="Proteomes" id="UP001208935"/>
    </source>
</evidence>